<reference evidence="4" key="2">
    <citation type="journal article" date="2020" name="Antonie Van Leeuwenhoek">
        <title>Labilibaculum antarcticum sp. nov., a novel facultative anaerobic, psychrotorelant bacterium isolated from marine sediment of Antarctica.</title>
        <authorList>
            <person name="Watanabe M."/>
            <person name="Kojima H."/>
            <person name="Fukui M."/>
        </authorList>
    </citation>
    <scope>NUCLEOTIDE SEQUENCE [LARGE SCALE GENOMIC DNA]</scope>
    <source>
        <strain evidence="4">SPP2</strain>
    </source>
</reference>
<dbReference type="KEGG" id="mbas:ALGA_2812"/>
<dbReference type="Gene3D" id="1.25.40.10">
    <property type="entry name" value="Tetratricopeptide repeat domain"/>
    <property type="match status" value="2"/>
</dbReference>
<dbReference type="SUPFAM" id="SSF46894">
    <property type="entry name" value="C-terminal effector domain of the bipartite response regulators"/>
    <property type="match status" value="1"/>
</dbReference>
<keyword evidence="2" id="KW-0472">Membrane</keyword>
<evidence type="ECO:0000313" key="4">
    <source>
        <dbReference type="Proteomes" id="UP000218267"/>
    </source>
</evidence>
<dbReference type="RefSeq" id="WP_145957637.1">
    <property type="nucleotide sequence ID" value="NZ_AP018042.1"/>
</dbReference>
<name>A0A1Y1CL39_9BACT</name>
<feature type="coiled-coil region" evidence="1">
    <location>
        <begin position="332"/>
        <end position="402"/>
    </location>
</feature>
<dbReference type="InterPro" id="IPR036388">
    <property type="entry name" value="WH-like_DNA-bd_sf"/>
</dbReference>
<dbReference type="Proteomes" id="UP000218267">
    <property type="component" value="Chromosome"/>
</dbReference>
<evidence type="ECO:0000256" key="2">
    <source>
        <dbReference type="SAM" id="Phobius"/>
    </source>
</evidence>
<keyword evidence="1" id="KW-0175">Coiled coil</keyword>
<keyword evidence="2" id="KW-0812">Transmembrane</keyword>
<dbReference type="InterPro" id="IPR011990">
    <property type="entry name" value="TPR-like_helical_dom_sf"/>
</dbReference>
<evidence type="ECO:0000256" key="1">
    <source>
        <dbReference type="SAM" id="Coils"/>
    </source>
</evidence>
<dbReference type="SUPFAM" id="SSF48452">
    <property type="entry name" value="TPR-like"/>
    <property type="match status" value="2"/>
</dbReference>
<keyword evidence="2" id="KW-1133">Transmembrane helix</keyword>
<dbReference type="Gene3D" id="1.10.10.10">
    <property type="entry name" value="Winged helix-like DNA-binding domain superfamily/Winged helix DNA-binding domain"/>
    <property type="match status" value="1"/>
</dbReference>
<dbReference type="AlphaFoldDB" id="A0A1Y1CL39"/>
<reference evidence="3 4" key="1">
    <citation type="journal article" date="2018" name="Mar. Genomics">
        <title>Complete genome sequence of Marinifilaceae bacterium strain SPP2, isolated from the Antarctic marine sediment.</title>
        <authorList>
            <person name="Watanabe M."/>
            <person name="Kojima H."/>
            <person name="Fukui M."/>
        </authorList>
    </citation>
    <scope>NUCLEOTIDE SEQUENCE [LARGE SCALE GENOMIC DNA]</scope>
    <source>
        <strain evidence="3 4">SPP2</strain>
    </source>
</reference>
<gene>
    <name evidence="3" type="ORF">ALGA_2812</name>
</gene>
<dbReference type="GO" id="GO:0006355">
    <property type="term" value="P:regulation of DNA-templated transcription"/>
    <property type="evidence" value="ECO:0007669"/>
    <property type="project" value="InterPro"/>
</dbReference>
<accession>A0A1Y1CL39</accession>
<dbReference type="InterPro" id="IPR016032">
    <property type="entry name" value="Sig_transdc_resp-reg_C-effctor"/>
</dbReference>
<dbReference type="GO" id="GO:0003677">
    <property type="term" value="F:DNA binding"/>
    <property type="evidence" value="ECO:0007669"/>
    <property type="project" value="InterPro"/>
</dbReference>
<evidence type="ECO:0008006" key="5">
    <source>
        <dbReference type="Google" id="ProtNLM"/>
    </source>
</evidence>
<organism evidence="3 4">
    <name type="scientific">Labilibaculum antarcticum</name>
    <dbReference type="NCBI Taxonomy" id="1717717"/>
    <lineage>
        <taxon>Bacteria</taxon>
        <taxon>Pseudomonadati</taxon>
        <taxon>Bacteroidota</taxon>
        <taxon>Bacteroidia</taxon>
        <taxon>Marinilabiliales</taxon>
        <taxon>Marinifilaceae</taxon>
        <taxon>Labilibaculum</taxon>
    </lineage>
</organism>
<proteinExistence type="predicted"/>
<sequence length="542" mass="63173">MTLKMQFSSMCVVVWIFLFVNFTGIEPLQSQVLVNQVKDDDSSEEIAVDSSVFILNKAYEIGINKKDTVSVIQSLLSLSEIKRELLDFSDAFDHSGEALFLSEEFGDTILLAKAYDDFGMLNYTFNQEEETKKYIEKSLALNRISYREKKISSSEMIISFYHKMLLDLKYKELKSARSYLDSCYMISDIINQTALERAYLDSKKAVFLYQNNQFEEATDLMLLIIDVLENTKENTIGNAKFLSSIYSKVSEQYRKVNKDELALLYLNKATEILKLDNKNTIQKAYLLERLAWLQARKGDYEKAYKNIRKSKNINETYFSTKRKRNSGFLKVKNRYDEELMRKDKELNRVNLELAEKEQAILSFRIFIVFFFGILVFVGLIIRNRKQRKKYQLEKEASNKKQQKSKGLLEVKNKELTATTLKLIEKEEIIKTLVDQLNVTQEGKMTDAMMNSINKSSTSLWEDFNNRFMSVNEDFYDRLRTEVPDLSPTDLKICALIKLNFSGKEMAHLLGISVNSVHMARHRLRKKMDLERNINLSNFISSI</sequence>
<evidence type="ECO:0000313" key="3">
    <source>
        <dbReference type="EMBL" id="BAX81119.1"/>
    </source>
</evidence>
<feature type="transmembrane region" description="Helical" evidence="2">
    <location>
        <begin position="361"/>
        <end position="381"/>
    </location>
</feature>
<protein>
    <recommendedName>
        <fullName evidence="5">HTH luxR-type domain-containing protein</fullName>
    </recommendedName>
</protein>
<dbReference type="OrthoDB" id="1523128at2"/>
<keyword evidence="4" id="KW-1185">Reference proteome</keyword>
<dbReference type="EMBL" id="AP018042">
    <property type="protein sequence ID" value="BAX81119.1"/>
    <property type="molecule type" value="Genomic_DNA"/>
</dbReference>